<dbReference type="SUPFAM" id="SSF53271">
    <property type="entry name" value="PRTase-like"/>
    <property type="match status" value="2"/>
</dbReference>
<keyword evidence="6" id="KW-1185">Reference proteome</keyword>
<dbReference type="Gene3D" id="3.40.50.2020">
    <property type="match status" value="2"/>
</dbReference>
<name>A0ABT2CU94_9BURK</name>
<gene>
    <name evidence="5" type="ORF">NX778_01655</name>
</gene>
<dbReference type="SMART" id="SM01400">
    <property type="entry name" value="Pribosyltran_N"/>
    <property type="match status" value="1"/>
</dbReference>
<dbReference type="PANTHER" id="PTHR10210:SF41">
    <property type="entry name" value="RIBOSE-PHOSPHATE PYROPHOSPHOKINASE 1, CHLOROPLASTIC"/>
    <property type="match status" value="1"/>
</dbReference>
<dbReference type="Pfam" id="PF00156">
    <property type="entry name" value="Pribosyltran"/>
    <property type="match status" value="1"/>
</dbReference>
<dbReference type="Pfam" id="PF13793">
    <property type="entry name" value="Pribosyltran_N"/>
    <property type="match status" value="1"/>
</dbReference>
<dbReference type="Proteomes" id="UP001204621">
    <property type="component" value="Unassembled WGS sequence"/>
</dbReference>
<organism evidence="5 6">
    <name type="scientific">Massilia terrae</name>
    <dbReference type="NCBI Taxonomy" id="1811224"/>
    <lineage>
        <taxon>Bacteria</taxon>
        <taxon>Pseudomonadati</taxon>
        <taxon>Pseudomonadota</taxon>
        <taxon>Betaproteobacteria</taxon>
        <taxon>Burkholderiales</taxon>
        <taxon>Oxalobacteraceae</taxon>
        <taxon>Telluria group</taxon>
        <taxon>Massilia</taxon>
    </lineage>
</organism>
<dbReference type="InterPro" id="IPR000836">
    <property type="entry name" value="PRTase_dom"/>
</dbReference>
<dbReference type="NCBIfam" id="TIGR01251">
    <property type="entry name" value="ribP_PPkin"/>
    <property type="match status" value="1"/>
</dbReference>
<evidence type="ECO:0000313" key="6">
    <source>
        <dbReference type="Proteomes" id="UP001204621"/>
    </source>
</evidence>
<proteinExistence type="inferred from homology"/>
<dbReference type="InterPro" id="IPR029099">
    <property type="entry name" value="Pribosyltran_N"/>
</dbReference>
<accession>A0ABT2CU94</accession>
<dbReference type="InterPro" id="IPR029057">
    <property type="entry name" value="PRTase-like"/>
</dbReference>
<sequence length="299" mass="31713">MKPLVFHLPGDEVFAAGLVRALGADVGRLQLHQFPDGESLVRLDADVTGRIVVLLASLAQPDIKALPLLFAADAARDLGAARVLLVAPYLAYLRQDRRFNAGEAITSRTFAALLSSLFDGIATVDPHLHRYHSLGEIYGIPTAVAQSASAVAAWVVANVVRPVLIGPDAESEQWVREVARGANAPYTVLRKIRHGDLNVEVSLPDRSIVAGRQPVLIDDIVASAQTMIRAIASLRQVGLPAPVCICVHALFSTDAYSALLTAAPLRVLSCDTVLHASNGISVVGPLAVAVQDLIQAIKT</sequence>
<feature type="domain" description="Ribose-phosphate pyrophosphokinase N-terminal" evidence="4">
    <location>
        <begin position="6"/>
        <end position="116"/>
    </location>
</feature>
<dbReference type="RefSeq" id="WP_258809944.1">
    <property type="nucleotide sequence ID" value="NZ_JANUGU010000001.1"/>
</dbReference>
<dbReference type="NCBIfam" id="NF005537">
    <property type="entry name" value="PRK07199.1"/>
    <property type="match status" value="1"/>
</dbReference>
<reference evidence="5 6" key="1">
    <citation type="submission" date="2022-08" db="EMBL/GenBank/DDBJ databases">
        <title>Reclassification of Massilia species as members of the genera Telluria, Duganella, Pseudoduganella, Mokoshia gen. nov. and Zemynaea gen. nov. using orthogonal and non-orthogonal genome-based approaches.</title>
        <authorList>
            <person name="Bowman J.P."/>
        </authorList>
    </citation>
    <scope>NUCLEOTIDE SEQUENCE [LARGE SCALE GENOMIC DNA]</scope>
    <source>
        <strain evidence="5 6">JCM 31606</strain>
    </source>
</reference>
<protein>
    <submittedName>
        <fullName evidence="5">Ribose-phosphate pyrophosphokinase</fullName>
    </submittedName>
</protein>
<dbReference type="EMBL" id="JANUGU010000001">
    <property type="protein sequence ID" value="MCS0656765.1"/>
    <property type="molecule type" value="Genomic_DNA"/>
</dbReference>
<comment type="similarity">
    <text evidence="2">Belongs to the ribose-phosphate pyrophosphokinase family.</text>
</comment>
<keyword evidence="1 2" id="KW-0545">Nucleotide biosynthesis</keyword>
<evidence type="ECO:0000259" key="3">
    <source>
        <dbReference type="Pfam" id="PF00156"/>
    </source>
</evidence>
<dbReference type="CDD" id="cd06223">
    <property type="entry name" value="PRTases_typeI"/>
    <property type="match status" value="1"/>
</dbReference>
<evidence type="ECO:0000256" key="2">
    <source>
        <dbReference type="RuleBase" id="RU004324"/>
    </source>
</evidence>
<evidence type="ECO:0000256" key="1">
    <source>
        <dbReference type="ARBA" id="ARBA00022727"/>
    </source>
</evidence>
<feature type="domain" description="Phosphoribosyltransferase" evidence="3">
    <location>
        <begin position="148"/>
        <end position="253"/>
    </location>
</feature>
<dbReference type="PANTHER" id="PTHR10210">
    <property type="entry name" value="RIBOSE-PHOSPHATE DIPHOSPHOKINASE FAMILY MEMBER"/>
    <property type="match status" value="1"/>
</dbReference>
<evidence type="ECO:0000313" key="5">
    <source>
        <dbReference type="EMBL" id="MCS0656765.1"/>
    </source>
</evidence>
<comment type="caution">
    <text evidence="5">The sequence shown here is derived from an EMBL/GenBank/DDBJ whole genome shotgun (WGS) entry which is preliminary data.</text>
</comment>
<dbReference type="InterPro" id="IPR005946">
    <property type="entry name" value="Rib-P_diPkinase"/>
</dbReference>
<evidence type="ECO:0000259" key="4">
    <source>
        <dbReference type="Pfam" id="PF13793"/>
    </source>
</evidence>